<comment type="subcellular location">
    <subcellularLocation>
        <location evidence="7">Cytoplasm</location>
    </subcellularLocation>
</comment>
<keyword evidence="4 7" id="KW-0456">Lyase</keyword>
<evidence type="ECO:0000256" key="4">
    <source>
        <dbReference type="ARBA" id="ARBA00023239"/>
    </source>
</evidence>
<sequence>MSDSVLEPYDALMLVSYGGPNGPEDVLPFLRNATGGAGIPDERLEQVGGHYRLFGGVSPINARNQELLDGLRARLGEDIRYGIGNRNWHPYFTETLAELAAGGARRILTLFTSAYTSYSGCRQYRENLAAALDEFHESHPDVRLRLDRVRAFANTPGFVGANARAVADALARFNNERTALRGGPDGTFPPTSDSATEAPQIPPHTHLVFVTHSIPLEMALHSGPAQKKAKETGTATLSSQTLPATLPSVTTPERSDPTATPKPALFEDRDALGPNGDLSQRNPDFTTQDLSGLLPVTREQDVLGEGWTYLAQHLAVAGAINRRLAATGSQLPWTLAFCSRSGSPRQKWLEPDINDHLKDLAAAGVENVVVAPIGFISDHMEVVYDLDTEAFATASELGLNYQRAATAESNAGFLDGLAELVRERAALARGERPNLVVEPGTYPAFGENCGPDCCQYPRPSQAHTKARES</sequence>
<keyword evidence="7" id="KW-0963">Cytoplasm</keyword>
<dbReference type="CDD" id="cd00419">
    <property type="entry name" value="Ferrochelatase_C"/>
    <property type="match status" value="1"/>
</dbReference>
<dbReference type="GO" id="GO:0005737">
    <property type="term" value="C:cytoplasm"/>
    <property type="evidence" value="ECO:0007669"/>
    <property type="project" value="UniProtKB-SubCell"/>
</dbReference>
<comment type="pathway">
    <text evidence="1 7">Porphyrin-containing compound metabolism; protoheme biosynthesis.</text>
</comment>
<comment type="catalytic activity">
    <reaction evidence="6">
        <text>Fe-coproporphyrin III + 2 H(+) = coproporphyrin III + Fe(2+)</text>
        <dbReference type="Rhea" id="RHEA:49572"/>
        <dbReference type="ChEBI" id="CHEBI:15378"/>
        <dbReference type="ChEBI" id="CHEBI:29033"/>
        <dbReference type="ChEBI" id="CHEBI:68438"/>
        <dbReference type="ChEBI" id="CHEBI:131725"/>
        <dbReference type="EC" id="4.99.1.9"/>
    </reaction>
    <physiologicalReaction direction="right-to-left" evidence="6">
        <dbReference type="Rhea" id="RHEA:49574"/>
    </physiologicalReaction>
</comment>
<evidence type="ECO:0000256" key="8">
    <source>
        <dbReference type="RuleBase" id="RU004185"/>
    </source>
</evidence>
<accession>A0A7K0K0W6</accession>
<feature type="compositionally biased region" description="Polar residues" evidence="9">
    <location>
        <begin position="233"/>
        <end position="252"/>
    </location>
</feature>
<comment type="caution">
    <text evidence="10">The sequence shown here is derived from an EMBL/GenBank/DDBJ whole genome shotgun (WGS) entry which is preliminary data.</text>
</comment>
<keyword evidence="2 7" id="KW-0408">Iron</keyword>
<dbReference type="HAMAP" id="MF_00323">
    <property type="entry name" value="Ferrochelatase"/>
    <property type="match status" value="1"/>
</dbReference>
<dbReference type="InterPro" id="IPR033644">
    <property type="entry name" value="Ferrochelatase_C"/>
</dbReference>
<feature type="region of interest" description="Disordered" evidence="9">
    <location>
        <begin position="222"/>
        <end position="289"/>
    </location>
</feature>
<evidence type="ECO:0000313" key="11">
    <source>
        <dbReference type="Proteomes" id="UP000442535"/>
    </source>
</evidence>
<dbReference type="GO" id="GO:0004325">
    <property type="term" value="F:ferrochelatase activity"/>
    <property type="evidence" value="ECO:0007669"/>
    <property type="project" value="UniProtKB-UniRule"/>
</dbReference>
<dbReference type="UniPathway" id="UPA00252"/>
<name>A0A7K0K0W6_9ACTO</name>
<dbReference type="EC" id="4.99.1.9" evidence="7"/>
<evidence type="ECO:0000256" key="3">
    <source>
        <dbReference type="ARBA" id="ARBA00023133"/>
    </source>
</evidence>
<keyword evidence="7" id="KW-0479">Metal-binding</keyword>
<evidence type="ECO:0000256" key="6">
    <source>
        <dbReference type="ARBA" id="ARBA00024536"/>
    </source>
</evidence>
<evidence type="ECO:0000256" key="2">
    <source>
        <dbReference type="ARBA" id="ARBA00023004"/>
    </source>
</evidence>
<keyword evidence="11" id="KW-1185">Reference proteome</keyword>
<dbReference type="InterPro" id="IPR033659">
    <property type="entry name" value="Ferrochelatase_N"/>
</dbReference>
<dbReference type="Gene3D" id="3.40.50.1400">
    <property type="match status" value="2"/>
</dbReference>
<dbReference type="SUPFAM" id="SSF53800">
    <property type="entry name" value="Chelatase"/>
    <property type="match status" value="2"/>
</dbReference>
<comment type="caution">
    <text evidence="7">Lacks conserved residue(s) required for the propagation of feature annotation.</text>
</comment>
<protein>
    <recommendedName>
        <fullName evidence="7">Coproporphyrin III ferrochelatase</fullName>
        <ecNumber evidence="7">4.99.1.9</ecNumber>
    </recommendedName>
</protein>
<feature type="binding site" evidence="7">
    <location>
        <position position="124"/>
    </location>
    <ligand>
        <name>Fe-coproporphyrin III</name>
        <dbReference type="ChEBI" id="CHEBI:68438"/>
    </ligand>
</feature>
<evidence type="ECO:0000256" key="7">
    <source>
        <dbReference type="HAMAP-Rule" id="MF_00323"/>
    </source>
</evidence>
<evidence type="ECO:0000256" key="5">
    <source>
        <dbReference type="ARBA" id="ARBA00023244"/>
    </source>
</evidence>
<feature type="binding site" evidence="7">
    <location>
        <position position="58"/>
    </location>
    <ligand>
        <name>Fe-coproporphyrin III</name>
        <dbReference type="ChEBI" id="CHEBI:68438"/>
    </ligand>
</feature>
<dbReference type="EMBL" id="VUMY01000003">
    <property type="protein sequence ID" value="MST49136.1"/>
    <property type="molecule type" value="Genomic_DNA"/>
</dbReference>
<dbReference type="GO" id="GO:0006783">
    <property type="term" value="P:heme biosynthetic process"/>
    <property type="evidence" value="ECO:0007669"/>
    <property type="project" value="UniProtKB-UniRule"/>
</dbReference>
<comment type="similarity">
    <text evidence="7 8">Belongs to the ferrochelatase family.</text>
</comment>
<feature type="binding site" evidence="7">
    <location>
        <position position="212"/>
    </location>
    <ligand>
        <name>Fe(2+)</name>
        <dbReference type="ChEBI" id="CHEBI:29033"/>
    </ligand>
</feature>
<dbReference type="CDD" id="cd03411">
    <property type="entry name" value="Ferrochelatase_N"/>
    <property type="match status" value="1"/>
</dbReference>
<keyword evidence="3 7" id="KW-0350">Heme biosynthesis</keyword>
<keyword evidence="5 7" id="KW-0627">Porphyrin biosynthesis</keyword>
<feature type="binding site" description="axial binding residue" evidence="7">
    <location>
        <position position="17"/>
    </location>
    <ligand>
        <name>Fe-coproporphyrin III</name>
        <dbReference type="ChEBI" id="CHEBI:68438"/>
    </ligand>
    <ligandPart>
        <name>Fe</name>
        <dbReference type="ChEBI" id="CHEBI:18248"/>
    </ligandPart>
</feature>
<dbReference type="PANTHER" id="PTHR11108">
    <property type="entry name" value="FERROCHELATASE"/>
    <property type="match status" value="1"/>
</dbReference>
<reference evidence="10 11" key="1">
    <citation type="submission" date="2019-08" db="EMBL/GenBank/DDBJ databases">
        <title>In-depth cultivation of the pig gut microbiome towards novel bacterial diversity and tailored functional studies.</title>
        <authorList>
            <person name="Wylensek D."/>
            <person name="Hitch T.C.A."/>
            <person name="Clavel T."/>
        </authorList>
    </citation>
    <scope>NUCLEOTIDE SEQUENCE [LARGE SCALE GENOMIC DNA]</scope>
    <source>
        <strain evidence="10 11">RF-GAM-744-WT-7</strain>
    </source>
</reference>
<comment type="function">
    <text evidence="7">Involved in coproporphyrin-dependent heme b biosynthesis. Catalyzes the insertion of ferrous iron into coproporphyrin III to form Fe-coproporphyrin III.</text>
</comment>
<gene>
    <name evidence="7" type="primary">cpfC</name>
    <name evidence="10" type="ORF">FYJ63_02540</name>
</gene>
<dbReference type="AlphaFoldDB" id="A0A7K0K0W6"/>
<feature type="compositionally biased region" description="Polar residues" evidence="9">
    <location>
        <begin position="277"/>
        <end position="289"/>
    </location>
</feature>
<dbReference type="Pfam" id="PF00762">
    <property type="entry name" value="Ferrochelatase"/>
    <property type="match status" value="2"/>
</dbReference>
<evidence type="ECO:0000313" key="10">
    <source>
        <dbReference type="EMBL" id="MST49136.1"/>
    </source>
</evidence>
<dbReference type="Proteomes" id="UP000442535">
    <property type="component" value="Unassembled WGS sequence"/>
</dbReference>
<dbReference type="RefSeq" id="WP_154543484.1">
    <property type="nucleotide sequence ID" value="NZ_VUMY01000003.1"/>
</dbReference>
<feature type="binding site" evidence="7">
    <location>
        <position position="381"/>
    </location>
    <ligand>
        <name>Fe(2+)</name>
        <dbReference type="ChEBI" id="CHEBI:29033"/>
    </ligand>
</feature>
<dbReference type="PANTHER" id="PTHR11108:SF1">
    <property type="entry name" value="FERROCHELATASE, MITOCHONDRIAL"/>
    <property type="match status" value="1"/>
</dbReference>
<evidence type="ECO:0000256" key="9">
    <source>
        <dbReference type="SAM" id="MobiDB-lite"/>
    </source>
</evidence>
<evidence type="ECO:0000256" key="1">
    <source>
        <dbReference type="ARBA" id="ARBA00004744"/>
    </source>
</evidence>
<dbReference type="GO" id="GO:0046872">
    <property type="term" value="F:metal ion binding"/>
    <property type="evidence" value="ECO:0007669"/>
    <property type="project" value="UniProtKB-KW"/>
</dbReference>
<organism evidence="10 11">
    <name type="scientific">Mobiluncus porci</name>
    <dbReference type="NCBI Taxonomy" id="2652278"/>
    <lineage>
        <taxon>Bacteria</taxon>
        <taxon>Bacillati</taxon>
        <taxon>Actinomycetota</taxon>
        <taxon>Actinomycetes</taxon>
        <taxon>Actinomycetales</taxon>
        <taxon>Actinomycetaceae</taxon>
        <taxon>Mobiluncus</taxon>
    </lineage>
</organism>
<proteinExistence type="inferred from homology"/>
<dbReference type="InterPro" id="IPR001015">
    <property type="entry name" value="Ferrochelatase"/>
</dbReference>